<evidence type="ECO:0000256" key="9">
    <source>
        <dbReference type="ARBA" id="ARBA00017720"/>
    </source>
</evidence>
<dbReference type="GO" id="GO:0004636">
    <property type="term" value="F:phosphoribosyl-ATP diphosphatase activity"/>
    <property type="evidence" value="ECO:0007669"/>
    <property type="project" value="UniProtKB-EC"/>
</dbReference>
<dbReference type="EC" id="3.6.1.31" evidence="7"/>
<evidence type="ECO:0000256" key="5">
    <source>
        <dbReference type="ARBA" id="ARBA00007731"/>
    </source>
</evidence>
<keyword evidence="15" id="KW-1185">Reference proteome</keyword>
<dbReference type="RefSeq" id="WP_109615656.1">
    <property type="nucleotide sequence ID" value="NZ_QGDO01000001.1"/>
</dbReference>
<comment type="caution">
    <text evidence="14">The sequence shown here is derived from an EMBL/GenBank/DDBJ whole genome shotgun (WGS) entry which is preliminary data.</text>
</comment>
<comment type="catalytic activity">
    <reaction evidence="1">
        <text>1-(5-phospho-beta-D-ribosyl)-5'-AMP + H2O = 1-(5-phospho-beta-D-ribosyl)-5-[(5-phospho-beta-D-ribosylamino)methylideneamino]imidazole-4-carboxamide</text>
        <dbReference type="Rhea" id="RHEA:20049"/>
        <dbReference type="ChEBI" id="CHEBI:15377"/>
        <dbReference type="ChEBI" id="CHEBI:58435"/>
        <dbReference type="ChEBI" id="CHEBI:59457"/>
        <dbReference type="EC" id="3.5.4.19"/>
    </reaction>
</comment>
<dbReference type="GO" id="GO:0004635">
    <property type="term" value="F:phosphoribosyl-AMP cyclohydrolase activity"/>
    <property type="evidence" value="ECO:0007669"/>
    <property type="project" value="UniProtKB-EC"/>
</dbReference>
<dbReference type="FunFam" id="3.10.20.810:FF:000001">
    <property type="entry name" value="Histidine biosynthesis bifunctional protein HisIE"/>
    <property type="match status" value="1"/>
</dbReference>
<evidence type="ECO:0000256" key="8">
    <source>
        <dbReference type="ARBA" id="ARBA00012721"/>
    </source>
</evidence>
<dbReference type="Proteomes" id="UP000245535">
    <property type="component" value="Unassembled WGS sequence"/>
</dbReference>
<organism evidence="14 15">
    <name type="scientific">Sediminitomix flava</name>
    <dbReference type="NCBI Taxonomy" id="379075"/>
    <lineage>
        <taxon>Bacteria</taxon>
        <taxon>Pseudomonadati</taxon>
        <taxon>Bacteroidota</taxon>
        <taxon>Cytophagia</taxon>
        <taxon>Cytophagales</taxon>
        <taxon>Flammeovirgaceae</taxon>
        <taxon>Sediminitomix</taxon>
    </lineage>
</organism>
<dbReference type="EC" id="3.5.4.19" evidence="8"/>
<evidence type="ECO:0000313" key="14">
    <source>
        <dbReference type="EMBL" id="PWJ44141.1"/>
    </source>
</evidence>
<dbReference type="Gene3D" id="3.10.20.810">
    <property type="entry name" value="Phosphoribosyl-AMP cyclohydrolase"/>
    <property type="match status" value="1"/>
</dbReference>
<comment type="catalytic activity">
    <reaction evidence="2">
        <text>1-(5-phospho-beta-D-ribosyl)-ATP + H2O = 1-(5-phospho-beta-D-ribosyl)-5'-AMP + diphosphate + H(+)</text>
        <dbReference type="Rhea" id="RHEA:22828"/>
        <dbReference type="ChEBI" id="CHEBI:15377"/>
        <dbReference type="ChEBI" id="CHEBI:15378"/>
        <dbReference type="ChEBI" id="CHEBI:33019"/>
        <dbReference type="ChEBI" id="CHEBI:59457"/>
        <dbReference type="ChEBI" id="CHEBI:73183"/>
        <dbReference type="EC" id="3.6.1.31"/>
    </reaction>
</comment>
<dbReference type="NCBIfam" id="NF000768">
    <property type="entry name" value="PRK00051.1"/>
    <property type="match status" value="1"/>
</dbReference>
<name>A0A315ZF51_SEDFL</name>
<evidence type="ECO:0000256" key="2">
    <source>
        <dbReference type="ARBA" id="ARBA00001460"/>
    </source>
</evidence>
<keyword evidence="11 14" id="KW-0378">Hydrolase</keyword>
<dbReference type="PANTHER" id="PTHR42945:SF1">
    <property type="entry name" value="HISTIDINE BIOSYNTHESIS BIFUNCTIONAL PROTEIN HIS7"/>
    <property type="match status" value="1"/>
</dbReference>
<evidence type="ECO:0000256" key="12">
    <source>
        <dbReference type="ARBA" id="ARBA00023102"/>
    </source>
</evidence>
<dbReference type="GO" id="GO:0000105">
    <property type="term" value="P:L-histidine biosynthetic process"/>
    <property type="evidence" value="ECO:0007669"/>
    <property type="project" value="UniProtKB-UniPathway"/>
</dbReference>
<evidence type="ECO:0000313" key="15">
    <source>
        <dbReference type="Proteomes" id="UP000245535"/>
    </source>
</evidence>
<evidence type="ECO:0000256" key="6">
    <source>
        <dbReference type="ARBA" id="ARBA00008299"/>
    </source>
</evidence>
<comment type="pathway">
    <text evidence="3">Amino-acid biosynthesis; L-histidine biosynthesis; L-histidine from 5-phospho-alpha-D-ribose 1-diphosphate: step 3/9.</text>
</comment>
<evidence type="ECO:0000256" key="7">
    <source>
        <dbReference type="ARBA" id="ARBA00012414"/>
    </source>
</evidence>
<keyword evidence="12" id="KW-0368">Histidine biosynthesis</keyword>
<evidence type="ECO:0000256" key="10">
    <source>
        <dbReference type="ARBA" id="ARBA00022605"/>
    </source>
</evidence>
<dbReference type="InterPro" id="IPR002496">
    <property type="entry name" value="PRib_AMP_CycHydrolase_dom"/>
</dbReference>
<sequence>MNKLEEGDILSLQFEKRNGLLPVVVQEVKSKEILMLGYANKEAFEETLRSKYATFWSTSRNELWTKGLTSGDTLKVVEIRVDCDQDAIIYIVEKEGRGACHTKSKKGTARTSCFYRKMNLTEEEGELEFIEK</sequence>
<accession>A0A315ZF51</accession>
<keyword evidence="10" id="KW-0028">Amino-acid biosynthesis</keyword>
<comment type="similarity">
    <text evidence="6">In the N-terminal section; belongs to the PRA-CH family.</text>
</comment>
<evidence type="ECO:0000259" key="13">
    <source>
        <dbReference type="Pfam" id="PF01502"/>
    </source>
</evidence>
<comment type="similarity">
    <text evidence="5">In the C-terminal section; belongs to the PRA-PH family.</text>
</comment>
<dbReference type="UniPathway" id="UPA00031">
    <property type="reaction ID" value="UER00008"/>
</dbReference>
<dbReference type="OrthoDB" id="9795769at2"/>
<proteinExistence type="inferred from homology"/>
<comment type="pathway">
    <text evidence="4">Amino-acid biosynthesis; L-histidine biosynthesis; L-histidine from 5-phospho-alpha-D-ribose 1-diphosphate: step 2/9.</text>
</comment>
<dbReference type="SUPFAM" id="SSF141734">
    <property type="entry name" value="HisI-like"/>
    <property type="match status" value="1"/>
</dbReference>
<protein>
    <recommendedName>
        <fullName evidence="9">Histidine biosynthesis bifunctional protein HisIE</fullName>
        <ecNumber evidence="8">3.5.4.19</ecNumber>
        <ecNumber evidence="7">3.6.1.31</ecNumber>
    </recommendedName>
</protein>
<dbReference type="InterPro" id="IPR038019">
    <property type="entry name" value="PRib_AMP_CycHydrolase_sf"/>
</dbReference>
<evidence type="ECO:0000256" key="3">
    <source>
        <dbReference type="ARBA" id="ARBA00005169"/>
    </source>
</evidence>
<dbReference type="AlphaFoldDB" id="A0A315ZF51"/>
<evidence type="ECO:0000256" key="1">
    <source>
        <dbReference type="ARBA" id="ARBA00000024"/>
    </source>
</evidence>
<dbReference type="Pfam" id="PF01502">
    <property type="entry name" value="PRA-CH"/>
    <property type="match status" value="1"/>
</dbReference>
<dbReference type="EMBL" id="QGDO01000001">
    <property type="protein sequence ID" value="PWJ44141.1"/>
    <property type="molecule type" value="Genomic_DNA"/>
</dbReference>
<evidence type="ECO:0000256" key="11">
    <source>
        <dbReference type="ARBA" id="ARBA00022801"/>
    </source>
</evidence>
<gene>
    <name evidence="14" type="ORF">BC781_101491</name>
</gene>
<feature type="domain" description="Phosphoribosyl-AMP cyclohydrolase" evidence="13">
    <location>
        <begin position="35"/>
        <end position="115"/>
    </location>
</feature>
<reference evidence="14 15" key="1">
    <citation type="submission" date="2018-03" db="EMBL/GenBank/DDBJ databases">
        <title>Genomic Encyclopedia of Archaeal and Bacterial Type Strains, Phase II (KMG-II): from individual species to whole genera.</title>
        <authorList>
            <person name="Goeker M."/>
        </authorList>
    </citation>
    <scope>NUCLEOTIDE SEQUENCE [LARGE SCALE GENOMIC DNA]</scope>
    <source>
        <strain evidence="14 15">DSM 28229</strain>
    </source>
</reference>
<dbReference type="PANTHER" id="PTHR42945">
    <property type="entry name" value="HISTIDINE BIOSYNTHESIS BIFUNCTIONAL PROTEIN"/>
    <property type="match status" value="1"/>
</dbReference>
<evidence type="ECO:0000256" key="4">
    <source>
        <dbReference type="ARBA" id="ARBA00005204"/>
    </source>
</evidence>